<dbReference type="AlphaFoldDB" id="A0A7W5AYQ6"/>
<comment type="catalytic activity">
    <reaction evidence="1">
        <text>ATP + protein L-histidine = ADP + protein N-phospho-L-histidine.</text>
        <dbReference type="EC" id="2.7.13.3"/>
    </reaction>
</comment>
<keyword evidence="7" id="KW-0067">ATP-binding</keyword>
<evidence type="ECO:0000256" key="3">
    <source>
        <dbReference type="ARBA" id="ARBA00022553"/>
    </source>
</evidence>
<evidence type="ECO:0000256" key="6">
    <source>
        <dbReference type="ARBA" id="ARBA00022777"/>
    </source>
</evidence>
<dbReference type="InterPro" id="IPR003594">
    <property type="entry name" value="HATPase_dom"/>
</dbReference>
<evidence type="ECO:0000256" key="1">
    <source>
        <dbReference type="ARBA" id="ARBA00000085"/>
    </source>
</evidence>
<keyword evidence="8" id="KW-0902">Two-component regulatory system</keyword>
<dbReference type="PROSITE" id="PS50113">
    <property type="entry name" value="PAC"/>
    <property type="match status" value="1"/>
</dbReference>
<dbReference type="CDD" id="cd00075">
    <property type="entry name" value="HATPase"/>
    <property type="match status" value="1"/>
</dbReference>
<reference evidence="12 13" key="1">
    <citation type="submission" date="2020-08" db="EMBL/GenBank/DDBJ databases">
        <title>Genomic Encyclopedia of Type Strains, Phase III (KMG-III): the genomes of soil and plant-associated and newly described type strains.</title>
        <authorList>
            <person name="Whitman W."/>
        </authorList>
    </citation>
    <scope>NUCLEOTIDE SEQUENCE [LARGE SCALE GENOMIC DNA]</scope>
    <source>
        <strain evidence="12 13">CECT 5862</strain>
    </source>
</reference>
<dbReference type="InterPro" id="IPR052162">
    <property type="entry name" value="Sensor_kinase/Photoreceptor"/>
</dbReference>
<dbReference type="SUPFAM" id="SSF55785">
    <property type="entry name" value="PYP-like sensor domain (PAS domain)"/>
    <property type="match status" value="3"/>
</dbReference>
<evidence type="ECO:0000256" key="4">
    <source>
        <dbReference type="ARBA" id="ARBA00022679"/>
    </source>
</evidence>
<keyword evidence="5" id="KW-0547">Nucleotide-binding</keyword>
<evidence type="ECO:0000256" key="7">
    <source>
        <dbReference type="ARBA" id="ARBA00022840"/>
    </source>
</evidence>
<dbReference type="Proteomes" id="UP000570361">
    <property type="component" value="Unassembled WGS sequence"/>
</dbReference>
<dbReference type="InterPro" id="IPR013656">
    <property type="entry name" value="PAS_4"/>
</dbReference>
<keyword evidence="3" id="KW-0597">Phosphoprotein</keyword>
<dbReference type="InterPro" id="IPR036097">
    <property type="entry name" value="HisK_dim/P_sf"/>
</dbReference>
<comment type="caution">
    <text evidence="12">The sequence shown here is derived from an EMBL/GenBank/DDBJ whole genome shotgun (WGS) entry which is preliminary data.</text>
</comment>
<keyword evidence="4 12" id="KW-0808">Transferase</keyword>
<dbReference type="Gene3D" id="1.10.287.130">
    <property type="match status" value="1"/>
</dbReference>
<evidence type="ECO:0000256" key="8">
    <source>
        <dbReference type="ARBA" id="ARBA00023012"/>
    </source>
</evidence>
<gene>
    <name evidence="12" type="ORF">FHS18_003308</name>
</gene>
<dbReference type="PRINTS" id="PR00344">
    <property type="entry name" value="BCTRLSENSOR"/>
</dbReference>
<dbReference type="PANTHER" id="PTHR43304">
    <property type="entry name" value="PHYTOCHROME-LIKE PROTEIN CPH1"/>
    <property type="match status" value="1"/>
</dbReference>
<evidence type="ECO:0000259" key="11">
    <source>
        <dbReference type="PROSITE" id="PS50113"/>
    </source>
</evidence>
<dbReference type="InterPro" id="IPR004358">
    <property type="entry name" value="Sig_transdc_His_kin-like_C"/>
</dbReference>
<dbReference type="CDD" id="cd00130">
    <property type="entry name" value="PAS"/>
    <property type="match status" value="3"/>
</dbReference>
<feature type="domain" description="PAS" evidence="10">
    <location>
        <begin position="125"/>
        <end position="195"/>
    </location>
</feature>
<dbReference type="SMART" id="SM00387">
    <property type="entry name" value="HATPase_c"/>
    <property type="match status" value="1"/>
</dbReference>
<dbReference type="GO" id="GO:0005524">
    <property type="term" value="F:ATP binding"/>
    <property type="evidence" value="ECO:0007669"/>
    <property type="project" value="UniProtKB-KW"/>
</dbReference>
<evidence type="ECO:0000256" key="2">
    <source>
        <dbReference type="ARBA" id="ARBA00012438"/>
    </source>
</evidence>
<dbReference type="InterPro" id="IPR000700">
    <property type="entry name" value="PAS-assoc_C"/>
</dbReference>
<dbReference type="InterPro" id="IPR036890">
    <property type="entry name" value="HATPase_C_sf"/>
</dbReference>
<dbReference type="Pfam" id="PF02518">
    <property type="entry name" value="HATPase_c"/>
    <property type="match status" value="1"/>
</dbReference>
<dbReference type="CDD" id="cd00082">
    <property type="entry name" value="HisKA"/>
    <property type="match status" value="1"/>
</dbReference>
<dbReference type="GO" id="GO:0000155">
    <property type="term" value="F:phosphorelay sensor kinase activity"/>
    <property type="evidence" value="ECO:0007669"/>
    <property type="project" value="InterPro"/>
</dbReference>
<sequence length="719" mass="81473">MKLRANSVNSEFPDTANYHPLPDVNDAYFELNASLEVVYASPAAPALFSRWMNGDADTTCERWSPIIGWLSEPIRKALDGHQHLECECYDSAAERICQLRIYLLEPRILLYIRDITELKHSQLYTEQRIHSLFDHNPDAVYTVDPNGRYQTVNASSVWITGYTAEELENLAFANLIIERDFERTKAHFRQALQGYVQHYPVTIRRKDGTLRNLHITNVPIRVDEQVTGILGIAKDMTMQHMTEALLRKSIELLADAQKTAHVGSWEVDQKRRRIYWSDEIFHIFGLDPAVDGFVSYDQFLQFIHPSDRHRIATIYYDWLSESGKSGFEFEYRICRPNGEERSVRCTGLLSDKAKMRMGGSLQDITLLRQIERQLSESEQRFRSIVNHHPDGVCAFDMTGLVTEVNPAFERISGYTSQELKGMSYVQMVTAEEAQRIHLEVVSCADVEKIDRLDSHLLKKDGTSIPVTNTLVPIIVNGQRVGTYSIVKDITEQLETNELFRKSDKLKVVGQLAAAVAHEIRNPLTALKGFIKLIHTSGTAINPEYFKIIQDELSRIELISSELLVLAKPQAGRIHSLELQEVLEQTIVLLSTQAIMSNIEIVMEVRAGTTTVRGDSTQLKQIFVNLLKNAIEAMHGGGTILVALDLEDAYVRVRIQDEGCGMPEDIVQRLGEPFYTTKEKGTGLGFMVTKRIIEAHQGHLQIRSVQGQGTTIDVFFPSVQ</sequence>
<accession>A0A7W5AYQ6</accession>
<dbReference type="InterPro" id="IPR013655">
    <property type="entry name" value="PAS_fold_3"/>
</dbReference>
<dbReference type="InterPro" id="IPR005467">
    <property type="entry name" value="His_kinase_dom"/>
</dbReference>
<keyword evidence="13" id="KW-1185">Reference proteome</keyword>
<dbReference type="InterPro" id="IPR000014">
    <property type="entry name" value="PAS"/>
</dbReference>
<organism evidence="12 13">
    <name type="scientific">Paenibacillus phyllosphaerae</name>
    <dbReference type="NCBI Taxonomy" id="274593"/>
    <lineage>
        <taxon>Bacteria</taxon>
        <taxon>Bacillati</taxon>
        <taxon>Bacillota</taxon>
        <taxon>Bacilli</taxon>
        <taxon>Bacillales</taxon>
        <taxon>Paenibacillaceae</taxon>
        <taxon>Paenibacillus</taxon>
    </lineage>
</organism>
<dbReference type="Pfam" id="PF08448">
    <property type="entry name" value="PAS_4"/>
    <property type="match status" value="2"/>
</dbReference>
<dbReference type="Pfam" id="PF08447">
    <property type="entry name" value="PAS_3"/>
    <property type="match status" value="1"/>
</dbReference>
<feature type="domain" description="PAC" evidence="11">
    <location>
        <begin position="197"/>
        <end position="248"/>
    </location>
</feature>
<dbReference type="SUPFAM" id="SSF55874">
    <property type="entry name" value="ATPase domain of HSP90 chaperone/DNA topoisomerase II/histidine kinase"/>
    <property type="match status" value="1"/>
</dbReference>
<dbReference type="SMART" id="SM00388">
    <property type="entry name" value="HisKA"/>
    <property type="match status" value="1"/>
</dbReference>
<dbReference type="PROSITE" id="PS50112">
    <property type="entry name" value="PAS"/>
    <property type="match status" value="2"/>
</dbReference>
<keyword evidence="6 12" id="KW-0418">Kinase</keyword>
<dbReference type="SMART" id="SM00086">
    <property type="entry name" value="PAC"/>
    <property type="match status" value="3"/>
</dbReference>
<dbReference type="SMART" id="SM00091">
    <property type="entry name" value="PAS"/>
    <property type="match status" value="3"/>
</dbReference>
<dbReference type="PROSITE" id="PS50109">
    <property type="entry name" value="HIS_KIN"/>
    <property type="match status" value="1"/>
</dbReference>
<dbReference type="InterPro" id="IPR003661">
    <property type="entry name" value="HisK_dim/P_dom"/>
</dbReference>
<evidence type="ECO:0000313" key="13">
    <source>
        <dbReference type="Proteomes" id="UP000570361"/>
    </source>
</evidence>
<dbReference type="Gene3D" id="3.30.450.20">
    <property type="entry name" value="PAS domain"/>
    <property type="match status" value="3"/>
</dbReference>
<dbReference type="InterPro" id="IPR001610">
    <property type="entry name" value="PAC"/>
</dbReference>
<dbReference type="EC" id="2.7.13.3" evidence="2"/>
<protein>
    <recommendedName>
        <fullName evidence="2">histidine kinase</fullName>
        <ecNumber evidence="2">2.7.13.3</ecNumber>
    </recommendedName>
</protein>
<dbReference type="EMBL" id="JACHXK010000006">
    <property type="protein sequence ID" value="MBB3111240.1"/>
    <property type="molecule type" value="Genomic_DNA"/>
</dbReference>
<feature type="domain" description="Histidine kinase" evidence="9">
    <location>
        <begin position="514"/>
        <end position="719"/>
    </location>
</feature>
<dbReference type="RefSeq" id="WP_183601095.1">
    <property type="nucleotide sequence ID" value="NZ_JACHXK010000006.1"/>
</dbReference>
<dbReference type="SUPFAM" id="SSF47384">
    <property type="entry name" value="Homodimeric domain of signal transducing histidine kinase"/>
    <property type="match status" value="1"/>
</dbReference>
<evidence type="ECO:0000313" key="12">
    <source>
        <dbReference type="EMBL" id="MBB3111240.1"/>
    </source>
</evidence>
<evidence type="ECO:0000256" key="5">
    <source>
        <dbReference type="ARBA" id="ARBA00022741"/>
    </source>
</evidence>
<dbReference type="PANTHER" id="PTHR43304:SF1">
    <property type="entry name" value="PAC DOMAIN-CONTAINING PROTEIN"/>
    <property type="match status" value="1"/>
</dbReference>
<dbReference type="Gene3D" id="3.30.565.10">
    <property type="entry name" value="Histidine kinase-like ATPase, C-terminal domain"/>
    <property type="match status" value="1"/>
</dbReference>
<proteinExistence type="predicted"/>
<dbReference type="NCBIfam" id="TIGR00229">
    <property type="entry name" value="sensory_box"/>
    <property type="match status" value="2"/>
</dbReference>
<feature type="domain" description="PAS" evidence="10">
    <location>
        <begin position="377"/>
        <end position="425"/>
    </location>
</feature>
<dbReference type="InterPro" id="IPR035965">
    <property type="entry name" value="PAS-like_dom_sf"/>
</dbReference>
<name>A0A7W5AYQ6_9BACL</name>
<evidence type="ECO:0000259" key="9">
    <source>
        <dbReference type="PROSITE" id="PS50109"/>
    </source>
</evidence>
<evidence type="ECO:0000259" key="10">
    <source>
        <dbReference type="PROSITE" id="PS50112"/>
    </source>
</evidence>
<dbReference type="Pfam" id="PF00512">
    <property type="entry name" value="HisKA"/>
    <property type="match status" value="1"/>
</dbReference>